<dbReference type="InterPro" id="IPR041607">
    <property type="entry name" value="HU-HIG"/>
</dbReference>
<dbReference type="GO" id="GO:0003677">
    <property type="term" value="F:DNA binding"/>
    <property type="evidence" value="ECO:0007669"/>
    <property type="project" value="InterPro"/>
</dbReference>
<comment type="caution">
    <text evidence="2">The sequence shown here is derived from an EMBL/GenBank/DDBJ whole genome shotgun (WGS) entry which is preliminary data.</text>
</comment>
<dbReference type="AlphaFoldDB" id="A0A644VJS5"/>
<reference evidence="2" key="1">
    <citation type="submission" date="2019-08" db="EMBL/GenBank/DDBJ databases">
        <authorList>
            <person name="Kucharzyk K."/>
            <person name="Murdoch R.W."/>
            <person name="Higgins S."/>
            <person name="Loffler F."/>
        </authorList>
    </citation>
    <scope>NUCLEOTIDE SEQUENCE</scope>
</reference>
<protein>
    <recommendedName>
        <fullName evidence="1">HU domain-containing protein</fullName>
    </recommendedName>
</protein>
<dbReference type="InterPro" id="IPR005902">
    <property type="entry name" value="HU_DNA-bd_put"/>
</dbReference>
<accession>A0A644VJS5</accession>
<sequence length="142" mass="15821">MALKFIKQKRKITTGFSPGEKFVAKILQDDVIDTRKLSEIIAETSSLSRGDILSVLAQLETVIGWALQEGNAVQLGDLGRFVLGIKATAMNTPEEVDAGTVKRVYVRFVPSVYFLRKIKELKVKIQKLDFKGLVIKGQEENP</sequence>
<gene>
    <name evidence="2" type="ORF">SDC9_37566</name>
</gene>
<evidence type="ECO:0000259" key="1">
    <source>
        <dbReference type="Pfam" id="PF18291"/>
    </source>
</evidence>
<proteinExistence type="predicted"/>
<dbReference type="NCBIfam" id="TIGR01201">
    <property type="entry name" value="HU_rel"/>
    <property type="match status" value="1"/>
</dbReference>
<feature type="domain" description="HU" evidence="1">
    <location>
        <begin position="1"/>
        <end position="123"/>
    </location>
</feature>
<evidence type="ECO:0000313" key="2">
    <source>
        <dbReference type="EMBL" id="MPL91495.1"/>
    </source>
</evidence>
<dbReference type="SUPFAM" id="SSF47729">
    <property type="entry name" value="IHF-like DNA-binding proteins"/>
    <property type="match status" value="1"/>
</dbReference>
<name>A0A644VJS5_9ZZZZ</name>
<dbReference type="EMBL" id="VSSQ01000331">
    <property type="protein sequence ID" value="MPL91495.1"/>
    <property type="molecule type" value="Genomic_DNA"/>
</dbReference>
<organism evidence="2">
    <name type="scientific">bioreactor metagenome</name>
    <dbReference type="NCBI Taxonomy" id="1076179"/>
    <lineage>
        <taxon>unclassified sequences</taxon>
        <taxon>metagenomes</taxon>
        <taxon>ecological metagenomes</taxon>
    </lineage>
</organism>
<dbReference type="InterPro" id="IPR010992">
    <property type="entry name" value="IHF-like_DNA-bd_dom_sf"/>
</dbReference>
<dbReference type="Pfam" id="PF18291">
    <property type="entry name" value="HU-HIG"/>
    <property type="match status" value="1"/>
</dbReference>